<proteinExistence type="inferred from homology"/>
<dbReference type="EMBL" id="BSUM01000001">
    <property type="protein sequence ID" value="GMA30496.1"/>
    <property type="molecule type" value="Genomic_DNA"/>
</dbReference>
<dbReference type="SUPFAM" id="SSF53850">
    <property type="entry name" value="Periplasmic binding protein-like II"/>
    <property type="match status" value="1"/>
</dbReference>
<comment type="caution">
    <text evidence="6">The sequence shown here is derived from an EMBL/GenBank/DDBJ whole genome shotgun (WGS) entry which is preliminary data.</text>
</comment>
<sequence length="329" mass="34290">MRSHPAVPALAAAAAAALVLTACGSSDGGGGDDEAAGGSFSIAIEGPWTASYAPLALTIEAMEADGYEVEQVLFDAPETLAQAVAAGEVDLGFTSAGTVLSVVDAGAPVSAFLGITRPDFVMVAVPEIDSCEATDGQRLAIHSREGTTGSLTEIWLDDVCPGTEPEMLVVAGSENRMAGLLADQIDASPLDLMTWTQIEAEYPGRFALVEGYGDPSIVASYFFATDAYLDSDAETVQAFTDAYLATLADVEEDPTAAQDKAVELIPEVDEAVMREVISAWAENDLWPGAEGVSDEDVQATIDLYSRTVAFETIEGPADLVTTEFVDASQ</sequence>
<dbReference type="GO" id="GO:0042597">
    <property type="term" value="C:periplasmic space"/>
    <property type="evidence" value="ECO:0007669"/>
    <property type="project" value="UniProtKB-SubCell"/>
</dbReference>
<evidence type="ECO:0000313" key="7">
    <source>
        <dbReference type="Proteomes" id="UP001157161"/>
    </source>
</evidence>
<accession>A0AA37XCQ5</accession>
<reference evidence="6" key="1">
    <citation type="journal article" date="2014" name="Int. J. Syst. Evol. Microbiol.">
        <title>Complete genome sequence of Corynebacterium casei LMG S-19264T (=DSM 44701T), isolated from a smear-ripened cheese.</title>
        <authorList>
            <consortium name="US DOE Joint Genome Institute (JGI-PGF)"/>
            <person name="Walter F."/>
            <person name="Albersmeier A."/>
            <person name="Kalinowski J."/>
            <person name="Ruckert C."/>
        </authorList>
    </citation>
    <scope>NUCLEOTIDE SEQUENCE</scope>
    <source>
        <strain evidence="6">NBRC 112290</strain>
    </source>
</reference>
<evidence type="ECO:0000256" key="4">
    <source>
        <dbReference type="SAM" id="SignalP"/>
    </source>
</evidence>
<evidence type="ECO:0000256" key="3">
    <source>
        <dbReference type="ARBA" id="ARBA00022729"/>
    </source>
</evidence>
<feature type="chain" id="PRO_5041206783" description="SsuA/THI5-like domain-containing protein" evidence="4">
    <location>
        <begin position="25"/>
        <end position="329"/>
    </location>
</feature>
<feature type="domain" description="SsuA/THI5-like" evidence="5">
    <location>
        <begin position="68"/>
        <end position="257"/>
    </location>
</feature>
<comment type="similarity">
    <text evidence="2">Belongs to the bacterial solute-binding protein SsuA/TauA family.</text>
</comment>
<organism evidence="6 7">
    <name type="scientific">Litorihabitans aurantiacus</name>
    <dbReference type="NCBI Taxonomy" id="1930061"/>
    <lineage>
        <taxon>Bacteria</taxon>
        <taxon>Bacillati</taxon>
        <taxon>Actinomycetota</taxon>
        <taxon>Actinomycetes</taxon>
        <taxon>Micrococcales</taxon>
        <taxon>Beutenbergiaceae</taxon>
        <taxon>Litorihabitans</taxon>
    </lineage>
</organism>
<evidence type="ECO:0000313" key="6">
    <source>
        <dbReference type="EMBL" id="GMA30496.1"/>
    </source>
</evidence>
<feature type="signal peptide" evidence="4">
    <location>
        <begin position="1"/>
        <end position="24"/>
    </location>
</feature>
<protein>
    <recommendedName>
        <fullName evidence="5">SsuA/THI5-like domain-containing protein</fullName>
    </recommendedName>
</protein>
<dbReference type="PANTHER" id="PTHR30024:SF47">
    <property type="entry name" value="TAURINE-BINDING PERIPLASMIC PROTEIN"/>
    <property type="match status" value="1"/>
</dbReference>
<dbReference type="AlphaFoldDB" id="A0AA37XCQ5"/>
<keyword evidence="7" id="KW-1185">Reference proteome</keyword>
<dbReference type="Proteomes" id="UP001157161">
    <property type="component" value="Unassembled WGS sequence"/>
</dbReference>
<dbReference type="RefSeq" id="WP_284249125.1">
    <property type="nucleotide sequence ID" value="NZ_BSUM01000001.1"/>
</dbReference>
<dbReference type="InterPro" id="IPR015168">
    <property type="entry name" value="SsuA/THI5"/>
</dbReference>
<dbReference type="PROSITE" id="PS51257">
    <property type="entry name" value="PROKAR_LIPOPROTEIN"/>
    <property type="match status" value="1"/>
</dbReference>
<evidence type="ECO:0000256" key="1">
    <source>
        <dbReference type="ARBA" id="ARBA00004418"/>
    </source>
</evidence>
<gene>
    <name evidence="6" type="ORF">GCM10025875_04880</name>
</gene>
<reference evidence="6" key="2">
    <citation type="submission" date="2023-02" db="EMBL/GenBank/DDBJ databases">
        <authorList>
            <person name="Sun Q."/>
            <person name="Mori K."/>
        </authorList>
    </citation>
    <scope>NUCLEOTIDE SEQUENCE</scope>
    <source>
        <strain evidence="6">NBRC 112290</strain>
    </source>
</reference>
<dbReference type="PANTHER" id="PTHR30024">
    <property type="entry name" value="ALIPHATIC SULFONATES-BINDING PROTEIN-RELATED"/>
    <property type="match status" value="1"/>
</dbReference>
<evidence type="ECO:0000256" key="2">
    <source>
        <dbReference type="ARBA" id="ARBA00010742"/>
    </source>
</evidence>
<dbReference type="Gene3D" id="3.40.190.10">
    <property type="entry name" value="Periplasmic binding protein-like II"/>
    <property type="match status" value="2"/>
</dbReference>
<keyword evidence="3 4" id="KW-0732">Signal</keyword>
<comment type="subcellular location">
    <subcellularLocation>
        <location evidence="1">Periplasm</location>
    </subcellularLocation>
</comment>
<dbReference type="Pfam" id="PF09084">
    <property type="entry name" value="NMT1"/>
    <property type="match status" value="1"/>
</dbReference>
<name>A0AA37XCQ5_9MICO</name>
<evidence type="ECO:0000259" key="5">
    <source>
        <dbReference type="Pfam" id="PF09084"/>
    </source>
</evidence>